<proteinExistence type="predicted"/>
<keyword evidence="2" id="KW-1185">Reference proteome</keyword>
<protein>
    <submittedName>
        <fullName evidence="1">Uncharacterized protein</fullName>
    </submittedName>
</protein>
<dbReference type="Proteomes" id="UP000249218">
    <property type="component" value="Unassembled WGS sequence"/>
</dbReference>
<accession>A0A2W1C0M9</accession>
<evidence type="ECO:0000313" key="2">
    <source>
        <dbReference type="Proteomes" id="UP000249218"/>
    </source>
</evidence>
<evidence type="ECO:0000313" key="1">
    <source>
        <dbReference type="EMBL" id="PZC78670.1"/>
    </source>
</evidence>
<name>A0A2W1C0M9_HELAM</name>
<sequence>MEPNSLGDGLATSPNWRCGHELQFPTWLLATVAAWRRGHSCHYNVHGEAHLPHTVANVVASQCVIFSAPTQTIDCRDAMATRLGDIWMPEVARPVPLATSPWRPSEAEL</sequence>
<dbReference type="EMBL" id="KZ149898">
    <property type="protein sequence ID" value="PZC78670.1"/>
    <property type="molecule type" value="Genomic_DNA"/>
</dbReference>
<reference evidence="1 2" key="1">
    <citation type="journal article" date="2017" name="BMC Biol.">
        <title>Genomic innovations, transcriptional plasticity and gene loss underlying the evolution and divergence of two highly polyphagous and invasive Helicoverpa pest species.</title>
        <authorList>
            <person name="Pearce S.L."/>
            <person name="Clarke D.F."/>
            <person name="East P.D."/>
            <person name="Elfekih S."/>
            <person name="Gordon K.H."/>
            <person name="Jermiin L.S."/>
            <person name="McGaughran A."/>
            <person name="Oakeshott J.G."/>
            <person name="Papanikolaou A."/>
            <person name="Perera O.P."/>
            <person name="Rane R.V."/>
            <person name="Richards S."/>
            <person name="Tay W.T."/>
            <person name="Walsh T.K."/>
            <person name="Anderson A."/>
            <person name="Anderson C.J."/>
            <person name="Asgari S."/>
            <person name="Board P.G."/>
            <person name="Bretschneider A."/>
            <person name="Campbell P.M."/>
            <person name="Chertemps T."/>
            <person name="Christeller J.T."/>
            <person name="Coppin C.W."/>
            <person name="Downes S.J."/>
            <person name="Duan G."/>
            <person name="Farnsworth C.A."/>
            <person name="Good R.T."/>
            <person name="Han L.B."/>
            <person name="Han Y.C."/>
            <person name="Hatje K."/>
            <person name="Horne I."/>
            <person name="Huang Y.P."/>
            <person name="Hughes D.S."/>
            <person name="Jacquin-Joly E."/>
            <person name="James W."/>
            <person name="Jhangiani S."/>
            <person name="Kollmar M."/>
            <person name="Kuwar S.S."/>
            <person name="Li S."/>
            <person name="Liu N.Y."/>
            <person name="Maibeche M.T."/>
            <person name="Miller J.R."/>
            <person name="Montagne N."/>
            <person name="Perry T."/>
            <person name="Qu J."/>
            <person name="Song S.V."/>
            <person name="Sutton G.G."/>
            <person name="Vogel H."/>
            <person name="Walenz B.P."/>
            <person name="Xu W."/>
            <person name="Zhang H.J."/>
            <person name="Zou Z."/>
            <person name="Batterham P."/>
            <person name="Edwards O.R."/>
            <person name="Feyereisen R."/>
            <person name="Gibbs R.A."/>
            <person name="Heckel D.G."/>
            <person name="McGrath A."/>
            <person name="Robin C."/>
            <person name="Scherer S.E."/>
            <person name="Worley K.C."/>
            <person name="Wu Y.D."/>
        </authorList>
    </citation>
    <scope>NUCLEOTIDE SEQUENCE [LARGE SCALE GENOMIC DNA]</scope>
    <source>
        <strain evidence="1">Harm_GR_Male_#8</strain>
        <tissue evidence="1">Whole organism</tissue>
    </source>
</reference>
<organism evidence="1 2">
    <name type="scientific">Helicoverpa armigera</name>
    <name type="common">Cotton bollworm</name>
    <name type="synonym">Heliothis armigera</name>
    <dbReference type="NCBI Taxonomy" id="29058"/>
    <lineage>
        <taxon>Eukaryota</taxon>
        <taxon>Metazoa</taxon>
        <taxon>Ecdysozoa</taxon>
        <taxon>Arthropoda</taxon>
        <taxon>Hexapoda</taxon>
        <taxon>Insecta</taxon>
        <taxon>Pterygota</taxon>
        <taxon>Neoptera</taxon>
        <taxon>Endopterygota</taxon>
        <taxon>Lepidoptera</taxon>
        <taxon>Glossata</taxon>
        <taxon>Ditrysia</taxon>
        <taxon>Noctuoidea</taxon>
        <taxon>Noctuidae</taxon>
        <taxon>Heliothinae</taxon>
        <taxon>Helicoverpa</taxon>
    </lineage>
</organism>
<gene>
    <name evidence="1" type="primary">HaOG201969</name>
    <name evidence="1" type="ORF">B5X24_HaOG201969</name>
</gene>
<dbReference type="AlphaFoldDB" id="A0A2W1C0M9"/>